<evidence type="ECO:0000256" key="4">
    <source>
        <dbReference type="ARBA" id="ARBA00023098"/>
    </source>
</evidence>
<reference evidence="6" key="1">
    <citation type="submission" date="2021-04" db="EMBL/GenBank/DDBJ databases">
        <authorList>
            <consortium name="Molecular Ecology Group"/>
        </authorList>
    </citation>
    <scope>NUCLEOTIDE SEQUENCE</scope>
</reference>
<comment type="caution">
    <text evidence="6">The sequence shown here is derived from an EMBL/GenBank/DDBJ whole genome shotgun (WGS) entry which is preliminary data.</text>
</comment>
<feature type="non-terminal residue" evidence="6">
    <location>
        <position position="114"/>
    </location>
</feature>
<dbReference type="Gene3D" id="3.90.1720.10">
    <property type="entry name" value="endopeptidase domain like (from Nostoc punctiforme)"/>
    <property type="match status" value="1"/>
</dbReference>
<dbReference type="GO" id="GO:0008970">
    <property type="term" value="F:phospholipase A1 activity"/>
    <property type="evidence" value="ECO:0007669"/>
    <property type="project" value="TreeGrafter"/>
</dbReference>
<feature type="domain" description="LRAT" evidence="5">
    <location>
        <begin position="1"/>
        <end position="114"/>
    </location>
</feature>
<dbReference type="Pfam" id="PF04970">
    <property type="entry name" value="LRAT"/>
    <property type="match status" value="1"/>
</dbReference>
<evidence type="ECO:0000256" key="3">
    <source>
        <dbReference type="ARBA" id="ARBA00022801"/>
    </source>
</evidence>
<sequence>NLIIQVTVADENAKICQCPDAKTFVEGNTLPTCPTCGKNYPAVVRYDALDSWCHGESFTVCNCLDNDNNYSPLPPDEIVERAKSLLGPIAYDVFQYNCEHFALWCRYGVAASFQ</sequence>
<dbReference type="InterPro" id="IPR051496">
    <property type="entry name" value="H-rev107_PLA/AT"/>
</dbReference>
<dbReference type="AlphaFoldDB" id="A0A8S3ZWV2"/>
<dbReference type="InterPro" id="IPR007053">
    <property type="entry name" value="LRAT_dom"/>
</dbReference>
<protein>
    <recommendedName>
        <fullName evidence="5">LRAT domain-containing protein</fullName>
    </recommendedName>
</protein>
<comment type="similarity">
    <text evidence="1">Belongs to the H-rev107 family.</text>
</comment>
<keyword evidence="4" id="KW-0443">Lipid metabolism</keyword>
<dbReference type="OrthoDB" id="10051797at2759"/>
<name>A0A8S3ZWV2_9EUPU</name>
<keyword evidence="3" id="KW-0378">Hydrolase</keyword>
<evidence type="ECO:0000313" key="7">
    <source>
        <dbReference type="Proteomes" id="UP000678393"/>
    </source>
</evidence>
<dbReference type="EMBL" id="CAJHNH020005071">
    <property type="protein sequence ID" value="CAG5132085.1"/>
    <property type="molecule type" value="Genomic_DNA"/>
</dbReference>
<dbReference type="GO" id="GO:0070292">
    <property type="term" value="P:N-acylphosphatidylethanolamine metabolic process"/>
    <property type="evidence" value="ECO:0007669"/>
    <property type="project" value="TreeGrafter"/>
</dbReference>
<accession>A0A8S3ZWV2</accession>
<proteinExistence type="inferred from homology"/>
<organism evidence="6 7">
    <name type="scientific">Candidula unifasciata</name>
    <dbReference type="NCBI Taxonomy" id="100452"/>
    <lineage>
        <taxon>Eukaryota</taxon>
        <taxon>Metazoa</taxon>
        <taxon>Spiralia</taxon>
        <taxon>Lophotrochozoa</taxon>
        <taxon>Mollusca</taxon>
        <taxon>Gastropoda</taxon>
        <taxon>Heterobranchia</taxon>
        <taxon>Euthyneura</taxon>
        <taxon>Panpulmonata</taxon>
        <taxon>Eupulmonata</taxon>
        <taxon>Stylommatophora</taxon>
        <taxon>Helicina</taxon>
        <taxon>Helicoidea</taxon>
        <taxon>Geomitridae</taxon>
        <taxon>Candidula</taxon>
    </lineage>
</organism>
<feature type="non-terminal residue" evidence="6">
    <location>
        <position position="1"/>
    </location>
</feature>
<keyword evidence="7" id="KW-1185">Reference proteome</keyword>
<evidence type="ECO:0000313" key="6">
    <source>
        <dbReference type="EMBL" id="CAG5132085.1"/>
    </source>
</evidence>
<keyword evidence="2" id="KW-0808">Transferase</keyword>
<dbReference type="GO" id="GO:0016410">
    <property type="term" value="F:N-acyltransferase activity"/>
    <property type="evidence" value="ECO:0007669"/>
    <property type="project" value="TreeGrafter"/>
</dbReference>
<dbReference type="PANTHER" id="PTHR13943:SF77">
    <property type="entry name" value="LRAT DOMAIN-CONTAINING PROTEIN"/>
    <property type="match status" value="1"/>
</dbReference>
<dbReference type="PROSITE" id="PS51934">
    <property type="entry name" value="LRAT"/>
    <property type="match status" value="1"/>
</dbReference>
<evidence type="ECO:0000256" key="2">
    <source>
        <dbReference type="ARBA" id="ARBA00022679"/>
    </source>
</evidence>
<dbReference type="GO" id="GO:0005737">
    <property type="term" value="C:cytoplasm"/>
    <property type="evidence" value="ECO:0007669"/>
    <property type="project" value="TreeGrafter"/>
</dbReference>
<dbReference type="PANTHER" id="PTHR13943">
    <property type="entry name" value="HRAS-LIKE SUPPRESSOR - RELATED"/>
    <property type="match status" value="1"/>
</dbReference>
<dbReference type="GO" id="GO:0004623">
    <property type="term" value="F:phospholipase A2 activity"/>
    <property type="evidence" value="ECO:0007669"/>
    <property type="project" value="TreeGrafter"/>
</dbReference>
<gene>
    <name evidence="6" type="ORF">CUNI_LOCUS17643</name>
</gene>
<evidence type="ECO:0000256" key="1">
    <source>
        <dbReference type="ARBA" id="ARBA00007824"/>
    </source>
</evidence>
<evidence type="ECO:0000259" key="5">
    <source>
        <dbReference type="PROSITE" id="PS51934"/>
    </source>
</evidence>
<dbReference type="Proteomes" id="UP000678393">
    <property type="component" value="Unassembled WGS sequence"/>
</dbReference>